<evidence type="ECO:0000313" key="1">
    <source>
        <dbReference type="EMBL" id="CAH8384067.1"/>
    </source>
</evidence>
<sequence length="202" mass="23006">MFNRYEEAPPEFASAKTLVLWAFSTTKCVLNQSLAIIVFISNPKCVRLFHYQMMCLPTDEYNILLAYESEPDFVPANFLWETLIEDAKIGNTIEEAFTGESGGIFCAVCNTHSFGGTRIEDEDLSAHLRSQNHRYAMFGKSSKGLFDVEYSFAYKWGTYHKLLPEKLTHLLKNHPERKVLKGTILLMTMICSSTIPGMLRRG</sequence>
<evidence type="ECO:0000313" key="2">
    <source>
        <dbReference type="Proteomes" id="UP001642260"/>
    </source>
</evidence>
<dbReference type="EMBL" id="CAKOAT010597377">
    <property type="protein sequence ID" value="CAH8384067.1"/>
    <property type="molecule type" value="Genomic_DNA"/>
</dbReference>
<organism evidence="1 2">
    <name type="scientific">Eruca vesicaria subsp. sativa</name>
    <name type="common">Garden rocket</name>
    <name type="synonym">Eruca sativa</name>
    <dbReference type="NCBI Taxonomy" id="29727"/>
    <lineage>
        <taxon>Eukaryota</taxon>
        <taxon>Viridiplantae</taxon>
        <taxon>Streptophyta</taxon>
        <taxon>Embryophyta</taxon>
        <taxon>Tracheophyta</taxon>
        <taxon>Spermatophyta</taxon>
        <taxon>Magnoliopsida</taxon>
        <taxon>eudicotyledons</taxon>
        <taxon>Gunneridae</taxon>
        <taxon>Pentapetalae</taxon>
        <taxon>rosids</taxon>
        <taxon>malvids</taxon>
        <taxon>Brassicales</taxon>
        <taxon>Brassicaceae</taxon>
        <taxon>Brassiceae</taxon>
        <taxon>Eruca</taxon>
    </lineage>
</organism>
<proteinExistence type="predicted"/>
<name>A0ABC8LK60_ERUVS</name>
<protein>
    <submittedName>
        <fullName evidence="1">Uncharacterized protein</fullName>
    </submittedName>
</protein>
<comment type="caution">
    <text evidence="1">The sequence shown here is derived from an EMBL/GenBank/DDBJ whole genome shotgun (WGS) entry which is preliminary data.</text>
</comment>
<keyword evidence="2" id="KW-1185">Reference proteome</keyword>
<gene>
    <name evidence="1" type="ORF">ERUC_LOCUS36550</name>
</gene>
<dbReference type="Proteomes" id="UP001642260">
    <property type="component" value="Unassembled WGS sequence"/>
</dbReference>
<reference evidence="1 2" key="1">
    <citation type="submission" date="2022-03" db="EMBL/GenBank/DDBJ databases">
        <authorList>
            <person name="Macdonald S."/>
            <person name="Ahmed S."/>
            <person name="Newling K."/>
        </authorList>
    </citation>
    <scope>NUCLEOTIDE SEQUENCE [LARGE SCALE GENOMIC DNA]</scope>
</reference>
<accession>A0ABC8LK60</accession>
<dbReference type="AlphaFoldDB" id="A0ABC8LK60"/>